<accession>A0ABS8WZH3</accession>
<name>A0ABS8WZH3_9GAMM</name>
<proteinExistence type="predicted"/>
<dbReference type="PANTHER" id="PTHR43441:SF3">
    <property type="entry name" value="ACETYLTRANSFERASE"/>
    <property type="match status" value="1"/>
</dbReference>
<dbReference type="InterPro" id="IPR051908">
    <property type="entry name" value="Ribosomal_N-acetyltransferase"/>
</dbReference>
<feature type="domain" description="N-acetyltransferase" evidence="1">
    <location>
        <begin position="31"/>
        <end position="186"/>
    </location>
</feature>
<dbReference type="RefSeq" id="WP_182350874.1">
    <property type="nucleotide sequence ID" value="NZ_JAJSPM010000001.1"/>
</dbReference>
<keyword evidence="3" id="KW-1185">Reference proteome</keyword>
<dbReference type="PROSITE" id="PS51186">
    <property type="entry name" value="GNAT"/>
    <property type="match status" value="1"/>
</dbReference>
<reference evidence="2 3" key="1">
    <citation type="journal article" date="2024" name="Pathogens">
        <title>Characterization of a Novel Species of Legionella Isolated from a Healthcare Facility: Legionella resiliens sp. nov.</title>
        <authorList>
            <person name="Cristino S."/>
            <person name="Pascale M.R."/>
            <person name="Marino F."/>
            <person name="Derelitto C."/>
            <person name="Salaris S."/>
            <person name="Orsini M."/>
            <person name="Squarzoni S."/>
            <person name="Grottola A."/>
            <person name="Girolamini L."/>
        </authorList>
    </citation>
    <scope>NUCLEOTIDE SEQUENCE [LARGE SCALE GENOMIC DNA]</scope>
    <source>
        <strain evidence="2 3">8cVS16</strain>
    </source>
</reference>
<dbReference type="InterPro" id="IPR016181">
    <property type="entry name" value="Acyl_CoA_acyltransferase"/>
</dbReference>
<dbReference type="Pfam" id="PF13302">
    <property type="entry name" value="Acetyltransf_3"/>
    <property type="match status" value="1"/>
</dbReference>
<evidence type="ECO:0000313" key="2">
    <source>
        <dbReference type="EMBL" id="MCE3530931.1"/>
    </source>
</evidence>
<dbReference type="EMBL" id="JAJTND010000001">
    <property type="protein sequence ID" value="MCE3530931.1"/>
    <property type="molecule type" value="Genomic_DNA"/>
</dbReference>
<dbReference type="InterPro" id="IPR000182">
    <property type="entry name" value="GNAT_dom"/>
</dbReference>
<sequence length="206" mass="23662">MKKINPSLIDLPIPIETPRLLLRPPKRGDGIMLNTAVLESFDLLNMFMPWANEKPSRDDSEEIVRREAANWVFIKKEDPELMLLILDKKTNDFIGATGFHDINWDVPCVETGYWIRKKYAGQGLMTEAINAITQYAFHALKVKRITITCDIDNERSKKIPERLGYQLESIMKSNRVKPVTGAVTDTLVYVRFDLIDLPELNVTWGN</sequence>
<dbReference type="Gene3D" id="3.40.630.30">
    <property type="match status" value="1"/>
</dbReference>
<gene>
    <name evidence="2" type="ORF">LXO92_00895</name>
</gene>
<evidence type="ECO:0000259" key="1">
    <source>
        <dbReference type="PROSITE" id="PS51186"/>
    </source>
</evidence>
<evidence type="ECO:0000313" key="3">
    <source>
        <dbReference type="Proteomes" id="UP001320170"/>
    </source>
</evidence>
<dbReference type="Proteomes" id="UP001320170">
    <property type="component" value="Unassembled WGS sequence"/>
</dbReference>
<comment type="caution">
    <text evidence="2">The sequence shown here is derived from an EMBL/GenBank/DDBJ whole genome shotgun (WGS) entry which is preliminary data.</text>
</comment>
<dbReference type="PANTHER" id="PTHR43441">
    <property type="entry name" value="RIBOSOMAL-PROTEIN-SERINE ACETYLTRANSFERASE"/>
    <property type="match status" value="1"/>
</dbReference>
<protein>
    <submittedName>
        <fullName evidence="2">GNAT family N-acetyltransferase</fullName>
    </submittedName>
</protein>
<dbReference type="SUPFAM" id="SSF55729">
    <property type="entry name" value="Acyl-CoA N-acyltransferases (Nat)"/>
    <property type="match status" value="1"/>
</dbReference>
<organism evidence="2 3">
    <name type="scientific">Legionella resiliens</name>
    <dbReference type="NCBI Taxonomy" id="2905958"/>
    <lineage>
        <taxon>Bacteria</taxon>
        <taxon>Pseudomonadati</taxon>
        <taxon>Pseudomonadota</taxon>
        <taxon>Gammaproteobacteria</taxon>
        <taxon>Legionellales</taxon>
        <taxon>Legionellaceae</taxon>
        <taxon>Legionella</taxon>
    </lineage>
</organism>